<name>A0ABQ3IDV6_9PSEU</name>
<dbReference type="InterPro" id="IPR004839">
    <property type="entry name" value="Aminotransferase_I/II_large"/>
</dbReference>
<dbReference type="Pfam" id="PF00155">
    <property type="entry name" value="Aminotran_1_2"/>
    <property type="match status" value="1"/>
</dbReference>
<dbReference type="InterPro" id="IPR015424">
    <property type="entry name" value="PyrdxlP-dep_Trfase"/>
</dbReference>
<dbReference type="PANTHER" id="PTHR46577">
    <property type="entry name" value="HTH-TYPE TRANSCRIPTIONAL REGULATORY PROTEIN GABR"/>
    <property type="match status" value="1"/>
</dbReference>
<evidence type="ECO:0000313" key="3">
    <source>
        <dbReference type="Proteomes" id="UP000605897"/>
    </source>
</evidence>
<sequence length="182" mass="20208">MNPERNTTPAYRWLYEQLPPPTRSLVSEKRFSRTTVLTAYEQLRDEGYIVGRRGSGTYVARVLPERGMTTSTGRTPLPSMVARVPGLTSFLIGLPALDAFPFTTWARLRAARVRRSAAQLVPYGNPTGYRPLREAIASYISAARGIHCTADQVIITSGSQQALEFCAKILLDPGDPASFRYR</sequence>
<accession>A0ABQ3IDV6</accession>
<keyword evidence="3" id="KW-1185">Reference proteome</keyword>
<organism evidence="2 3">
    <name type="scientific">Amycolatopsis deserti</name>
    <dbReference type="NCBI Taxonomy" id="185696"/>
    <lineage>
        <taxon>Bacteria</taxon>
        <taxon>Bacillati</taxon>
        <taxon>Actinomycetota</taxon>
        <taxon>Actinomycetes</taxon>
        <taxon>Pseudonocardiales</taxon>
        <taxon>Pseudonocardiaceae</taxon>
        <taxon>Amycolatopsis</taxon>
    </lineage>
</organism>
<evidence type="ECO:0000259" key="1">
    <source>
        <dbReference type="Pfam" id="PF00155"/>
    </source>
</evidence>
<dbReference type="Gene3D" id="3.40.640.10">
    <property type="entry name" value="Type I PLP-dependent aspartate aminotransferase-like (Major domain)"/>
    <property type="match status" value="1"/>
</dbReference>
<dbReference type="SUPFAM" id="SSF53383">
    <property type="entry name" value="PLP-dependent transferases"/>
    <property type="match status" value="1"/>
</dbReference>
<proteinExistence type="predicted"/>
<comment type="caution">
    <text evidence="2">The sequence shown here is derived from an EMBL/GenBank/DDBJ whole genome shotgun (WGS) entry which is preliminary data.</text>
</comment>
<gene>
    <name evidence="2" type="ORF">GCM10017786_01620</name>
</gene>
<protein>
    <recommendedName>
        <fullName evidence="1">Aminotransferase class I/classII large domain-containing protein</fullName>
    </recommendedName>
</protein>
<reference evidence="3" key="1">
    <citation type="journal article" date="2019" name="Int. J. Syst. Evol. Microbiol.">
        <title>The Global Catalogue of Microorganisms (GCM) 10K type strain sequencing project: providing services to taxonomists for standard genome sequencing and annotation.</title>
        <authorList>
            <consortium name="The Broad Institute Genomics Platform"/>
            <consortium name="The Broad Institute Genome Sequencing Center for Infectious Disease"/>
            <person name="Wu L."/>
            <person name="Ma J."/>
        </authorList>
    </citation>
    <scope>NUCLEOTIDE SEQUENCE [LARGE SCALE GENOMIC DNA]</scope>
    <source>
        <strain evidence="3">CGMCC 4.7677</strain>
    </source>
</reference>
<evidence type="ECO:0000313" key="2">
    <source>
        <dbReference type="EMBL" id="GHE76319.1"/>
    </source>
</evidence>
<dbReference type="InterPro" id="IPR036388">
    <property type="entry name" value="WH-like_DNA-bd_sf"/>
</dbReference>
<dbReference type="Gene3D" id="1.10.10.10">
    <property type="entry name" value="Winged helix-like DNA-binding domain superfamily/Winged helix DNA-binding domain"/>
    <property type="match status" value="1"/>
</dbReference>
<dbReference type="Proteomes" id="UP000605897">
    <property type="component" value="Unassembled WGS sequence"/>
</dbReference>
<dbReference type="PANTHER" id="PTHR46577:SF1">
    <property type="entry name" value="HTH-TYPE TRANSCRIPTIONAL REGULATORY PROTEIN GABR"/>
    <property type="match status" value="1"/>
</dbReference>
<feature type="domain" description="Aminotransferase class I/classII large" evidence="1">
    <location>
        <begin position="115"/>
        <end position="176"/>
    </location>
</feature>
<dbReference type="InterPro" id="IPR015421">
    <property type="entry name" value="PyrdxlP-dep_Trfase_major"/>
</dbReference>
<dbReference type="SUPFAM" id="SSF46785">
    <property type="entry name" value="Winged helix' DNA-binding domain"/>
    <property type="match status" value="1"/>
</dbReference>
<dbReference type="EMBL" id="BNAU01000001">
    <property type="protein sequence ID" value="GHE76319.1"/>
    <property type="molecule type" value="Genomic_DNA"/>
</dbReference>
<dbReference type="RefSeq" id="WP_229874000.1">
    <property type="nucleotide sequence ID" value="NZ_BNAU01000001.1"/>
</dbReference>
<dbReference type="InterPro" id="IPR051446">
    <property type="entry name" value="HTH_trans_reg/aminotransferase"/>
</dbReference>
<dbReference type="InterPro" id="IPR036390">
    <property type="entry name" value="WH_DNA-bd_sf"/>
</dbReference>